<dbReference type="GO" id="GO:0050525">
    <property type="term" value="F:cutinase activity"/>
    <property type="evidence" value="ECO:0007669"/>
    <property type="project" value="UniProtKB-EC"/>
</dbReference>
<keyword evidence="8 11" id="KW-1015">Disulfide bond</keyword>
<keyword evidence="13" id="KW-1185">Reference proteome</keyword>
<evidence type="ECO:0000256" key="7">
    <source>
        <dbReference type="ARBA" id="ARBA00022801"/>
    </source>
</evidence>
<evidence type="ECO:0000256" key="11">
    <source>
        <dbReference type="PIRSR" id="PIRSR611150-2"/>
    </source>
</evidence>
<dbReference type="SMART" id="SM01110">
    <property type="entry name" value="Cutinase"/>
    <property type="match status" value="1"/>
</dbReference>
<dbReference type="GO" id="GO:0005576">
    <property type="term" value="C:extracellular region"/>
    <property type="evidence" value="ECO:0007669"/>
    <property type="project" value="UniProtKB-SubCell"/>
</dbReference>
<organism evidence="12 13">
    <name type="scientific">Microthyrium microscopicum</name>
    <dbReference type="NCBI Taxonomy" id="703497"/>
    <lineage>
        <taxon>Eukaryota</taxon>
        <taxon>Fungi</taxon>
        <taxon>Dikarya</taxon>
        <taxon>Ascomycota</taxon>
        <taxon>Pezizomycotina</taxon>
        <taxon>Dothideomycetes</taxon>
        <taxon>Dothideomycetes incertae sedis</taxon>
        <taxon>Microthyriales</taxon>
        <taxon>Microthyriaceae</taxon>
        <taxon>Microthyrium</taxon>
    </lineage>
</organism>
<gene>
    <name evidence="12" type="ORF">BT63DRAFT_476291</name>
</gene>
<feature type="disulfide bond" evidence="11">
    <location>
        <begin position="174"/>
        <end position="181"/>
    </location>
</feature>
<keyword evidence="5" id="KW-0964">Secreted</keyword>
<dbReference type="EMBL" id="MU004231">
    <property type="protein sequence ID" value="KAF2673828.1"/>
    <property type="molecule type" value="Genomic_DNA"/>
</dbReference>
<accession>A0A6A6URX9</accession>
<evidence type="ECO:0000256" key="1">
    <source>
        <dbReference type="ARBA" id="ARBA00004613"/>
    </source>
</evidence>
<dbReference type="EC" id="3.1.1.74" evidence="3"/>
<dbReference type="PANTHER" id="PTHR48250">
    <property type="entry name" value="CUTINASE 2-RELATED"/>
    <property type="match status" value="1"/>
</dbReference>
<evidence type="ECO:0000256" key="8">
    <source>
        <dbReference type="ARBA" id="ARBA00023157"/>
    </source>
</evidence>
<evidence type="ECO:0000256" key="9">
    <source>
        <dbReference type="ARBA" id="ARBA00034045"/>
    </source>
</evidence>
<dbReference type="InterPro" id="IPR029058">
    <property type="entry name" value="AB_hydrolase_fold"/>
</dbReference>
<feature type="active site" evidence="10">
    <location>
        <position position="178"/>
    </location>
</feature>
<comment type="catalytic activity">
    <reaction evidence="9">
        <text>cutin + H2O = cutin monomers.</text>
        <dbReference type="EC" id="3.1.1.74"/>
    </reaction>
</comment>
<dbReference type="AlphaFoldDB" id="A0A6A6URX9"/>
<dbReference type="InterPro" id="IPR000675">
    <property type="entry name" value="Cutinase/axe"/>
</dbReference>
<proteinExistence type="inferred from homology"/>
<evidence type="ECO:0000256" key="2">
    <source>
        <dbReference type="ARBA" id="ARBA00007534"/>
    </source>
</evidence>
<evidence type="ECO:0000256" key="5">
    <source>
        <dbReference type="ARBA" id="ARBA00022525"/>
    </source>
</evidence>
<keyword evidence="4" id="KW-0719">Serine esterase</keyword>
<dbReference type="OrthoDB" id="3225429at2759"/>
<sequence length="215" mass="22391">MKITGVITLAGMAAALPQSSSRGPTSYSLGEKCPDAVLVVARGSMEPGNVGITVGPMLCSALKTKLADKFDCQGINAPGYPAAIGDNFKEKGSCDTCIEAGVKTFTDVHTKCPKAKLTFMGYSQGAALMHNVIPALPADVKSSIVGGVLFGDTKNQQSSATITGWPKDKFRTYCLEDDGVCHGELQLTGGHFAYTGNGDAQKAIDYLTQIMTGSA</sequence>
<protein>
    <recommendedName>
        <fullName evidence="3">cutinase</fullName>
        <ecNumber evidence="3">3.1.1.74</ecNumber>
    </recommendedName>
</protein>
<dbReference type="InterPro" id="IPR011150">
    <property type="entry name" value="Cutinase_monf"/>
</dbReference>
<dbReference type="PANTHER" id="PTHR48250:SF3">
    <property type="entry name" value="CUTINASE 1-RELATED"/>
    <property type="match status" value="1"/>
</dbReference>
<evidence type="ECO:0000256" key="10">
    <source>
        <dbReference type="PIRSR" id="PIRSR611150-1"/>
    </source>
</evidence>
<evidence type="ECO:0000256" key="6">
    <source>
        <dbReference type="ARBA" id="ARBA00022729"/>
    </source>
</evidence>
<dbReference type="SUPFAM" id="SSF53474">
    <property type="entry name" value="alpha/beta-Hydrolases"/>
    <property type="match status" value="1"/>
</dbReference>
<dbReference type="GO" id="GO:0016052">
    <property type="term" value="P:carbohydrate catabolic process"/>
    <property type="evidence" value="ECO:0007669"/>
    <property type="project" value="TreeGrafter"/>
</dbReference>
<evidence type="ECO:0000313" key="12">
    <source>
        <dbReference type="EMBL" id="KAF2673828.1"/>
    </source>
</evidence>
<reference evidence="12" key="1">
    <citation type="journal article" date="2020" name="Stud. Mycol.">
        <title>101 Dothideomycetes genomes: a test case for predicting lifestyles and emergence of pathogens.</title>
        <authorList>
            <person name="Haridas S."/>
            <person name="Albert R."/>
            <person name="Binder M."/>
            <person name="Bloem J."/>
            <person name="Labutti K."/>
            <person name="Salamov A."/>
            <person name="Andreopoulos B."/>
            <person name="Baker S."/>
            <person name="Barry K."/>
            <person name="Bills G."/>
            <person name="Bluhm B."/>
            <person name="Cannon C."/>
            <person name="Castanera R."/>
            <person name="Culley D."/>
            <person name="Daum C."/>
            <person name="Ezra D."/>
            <person name="Gonzalez J."/>
            <person name="Henrissat B."/>
            <person name="Kuo A."/>
            <person name="Liang C."/>
            <person name="Lipzen A."/>
            <person name="Lutzoni F."/>
            <person name="Magnuson J."/>
            <person name="Mondo S."/>
            <person name="Nolan M."/>
            <person name="Ohm R."/>
            <person name="Pangilinan J."/>
            <person name="Park H.-J."/>
            <person name="Ramirez L."/>
            <person name="Alfaro M."/>
            <person name="Sun H."/>
            <person name="Tritt A."/>
            <person name="Yoshinaga Y."/>
            <person name="Zwiers L.-H."/>
            <person name="Turgeon B."/>
            <person name="Goodwin S."/>
            <person name="Spatafora J."/>
            <person name="Crous P."/>
            <person name="Grigoriev I."/>
        </authorList>
    </citation>
    <scope>NUCLEOTIDE SEQUENCE</scope>
    <source>
        <strain evidence="12">CBS 115976</strain>
    </source>
</reference>
<comment type="similarity">
    <text evidence="2">Belongs to the cutinase family.</text>
</comment>
<feature type="active site" evidence="10">
    <location>
        <position position="191"/>
    </location>
</feature>
<feature type="active site" description="Nucleophile" evidence="10">
    <location>
        <position position="123"/>
    </location>
</feature>
<evidence type="ECO:0000256" key="4">
    <source>
        <dbReference type="ARBA" id="ARBA00022487"/>
    </source>
</evidence>
<keyword evidence="7" id="KW-0378">Hydrolase</keyword>
<evidence type="ECO:0000256" key="3">
    <source>
        <dbReference type="ARBA" id="ARBA00013095"/>
    </source>
</evidence>
<dbReference type="Proteomes" id="UP000799302">
    <property type="component" value="Unassembled WGS sequence"/>
</dbReference>
<dbReference type="Pfam" id="PF01083">
    <property type="entry name" value="Cutinase"/>
    <property type="match status" value="1"/>
</dbReference>
<evidence type="ECO:0000313" key="13">
    <source>
        <dbReference type="Proteomes" id="UP000799302"/>
    </source>
</evidence>
<keyword evidence="6" id="KW-0732">Signal</keyword>
<dbReference type="Gene3D" id="3.40.50.1820">
    <property type="entry name" value="alpha/beta hydrolase"/>
    <property type="match status" value="1"/>
</dbReference>
<comment type="subcellular location">
    <subcellularLocation>
        <location evidence="1">Secreted</location>
    </subcellularLocation>
</comment>
<dbReference type="PRINTS" id="PR00129">
    <property type="entry name" value="CUTINASE"/>
</dbReference>
<name>A0A6A6URX9_9PEZI</name>
<feature type="disulfide bond" evidence="11">
    <location>
        <begin position="33"/>
        <end position="112"/>
    </location>
</feature>